<accession>A0ABD4AB47</accession>
<reference evidence="1 2" key="1">
    <citation type="submission" date="2015-01" db="EMBL/GenBank/DDBJ databases">
        <title>Draft Genome Sequences of Four Bacillus thermoamylovorans Strains, Isolated From Food Products.</title>
        <authorList>
            <person name="Krawcyk A.O."/>
            <person name="Berendsen E.M."/>
            <person name="Eijlander R.T."/>
            <person name="de Jong A."/>
            <person name="Wells-Bennik M."/>
            <person name="Kuipers O.P."/>
        </authorList>
    </citation>
    <scope>NUCLEOTIDE SEQUENCE [LARGE SCALE GENOMIC DNA]</scope>
    <source>
        <strain evidence="1 2">B4167</strain>
    </source>
</reference>
<comment type="caution">
    <text evidence="1">The sequence shown here is derived from an EMBL/GenBank/DDBJ whole genome shotgun (WGS) entry which is preliminary data.</text>
</comment>
<sequence length="199" mass="23535">MLRKLNIYERLNKIIPKIEDETFIKGRGLGNEISFYVFDYDPKDELIVRDHIEYIKKYFSRPTSERKIIEFDLYKMMLDIANEKGILDKIFDLEQKKGKEFLYNAMTNFAQPPIFLDKIKTEVEGYNVVFLTGTGKVYPFVRSHTILNNLQEVLDKIPVILFYPGKYTGQSLELFGKFKDENYYRAFQLVDEKGDIHEA</sequence>
<dbReference type="Pfam" id="PF08747">
    <property type="entry name" value="BrxB"/>
    <property type="match status" value="1"/>
</dbReference>
<name>A0ABD4AB47_9BACI</name>
<organism evidence="1 2">
    <name type="scientific">Caldibacillus thermoamylovorans</name>
    <dbReference type="NCBI Taxonomy" id="35841"/>
    <lineage>
        <taxon>Bacteria</taxon>
        <taxon>Bacillati</taxon>
        <taxon>Bacillota</taxon>
        <taxon>Bacilli</taxon>
        <taxon>Bacillales</taxon>
        <taxon>Bacillaceae</taxon>
        <taxon>Caldibacillus</taxon>
    </lineage>
</organism>
<evidence type="ECO:0008006" key="3">
    <source>
        <dbReference type="Google" id="ProtNLM"/>
    </source>
</evidence>
<evidence type="ECO:0000313" key="2">
    <source>
        <dbReference type="Proteomes" id="UP000032076"/>
    </source>
</evidence>
<dbReference type="EMBL" id="JXLU01000006">
    <property type="protein sequence ID" value="KIO74294.1"/>
    <property type="molecule type" value="Genomic_DNA"/>
</dbReference>
<evidence type="ECO:0000313" key="1">
    <source>
        <dbReference type="EMBL" id="KIO74294.1"/>
    </source>
</evidence>
<dbReference type="Proteomes" id="UP000032076">
    <property type="component" value="Unassembled WGS sequence"/>
</dbReference>
<dbReference type="RefSeq" id="WP_041847546.1">
    <property type="nucleotide sequence ID" value="NZ_JXLS01000031.1"/>
</dbReference>
<dbReference type="InterPro" id="IPR014858">
    <property type="entry name" value="BrxB"/>
</dbReference>
<proteinExistence type="predicted"/>
<dbReference type="AlphaFoldDB" id="A0ABD4AB47"/>
<gene>
    <name evidence="1" type="ORF">B4167_1517</name>
</gene>
<protein>
    <recommendedName>
        <fullName evidence="3">DUF1788 domain-containing protein</fullName>
    </recommendedName>
</protein>